<organism evidence="2 3">
    <name type="scientific">Candidatus Nealsonbacteria bacterium CG08_land_8_20_14_0_20_36_22</name>
    <dbReference type="NCBI Taxonomy" id="1974704"/>
    <lineage>
        <taxon>Bacteria</taxon>
        <taxon>Candidatus Nealsoniibacteriota</taxon>
    </lineage>
</organism>
<evidence type="ECO:0008006" key="4">
    <source>
        <dbReference type="Google" id="ProtNLM"/>
    </source>
</evidence>
<protein>
    <recommendedName>
        <fullName evidence="4">PilN domain-containing protein</fullName>
    </recommendedName>
</protein>
<sequence>MAIEISPKKKLKIPTWSVIVLGVCLVLLIGLVVSYFYFGAKIKKITQEIQKKEAEFLYLGEAIQTEQEKLLSLNQEIEDFGSLISNHRNILDIFEFLEKNSLPNVWFSDFNFSAEEGEVSVSGKTDNLTILEQQAFVLKQQSVVKNLDITKVSINKEGGIDFTLT</sequence>
<proteinExistence type="predicted"/>
<feature type="transmembrane region" description="Helical" evidence="1">
    <location>
        <begin position="16"/>
        <end position="38"/>
    </location>
</feature>
<evidence type="ECO:0000313" key="2">
    <source>
        <dbReference type="EMBL" id="PIS39845.1"/>
    </source>
</evidence>
<accession>A0A2H0YMW0</accession>
<dbReference type="AlphaFoldDB" id="A0A2H0YMW0"/>
<feature type="non-terminal residue" evidence="2">
    <location>
        <position position="165"/>
    </location>
</feature>
<keyword evidence="1" id="KW-0812">Transmembrane</keyword>
<keyword evidence="1" id="KW-1133">Transmembrane helix</keyword>
<evidence type="ECO:0000313" key="3">
    <source>
        <dbReference type="Proteomes" id="UP000231472"/>
    </source>
</evidence>
<gene>
    <name evidence="2" type="ORF">COT32_02955</name>
</gene>
<dbReference type="Proteomes" id="UP000231472">
    <property type="component" value="Unassembled WGS sequence"/>
</dbReference>
<name>A0A2H0YMW0_9BACT</name>
<keyword evidence="1" id="KW-0472">Membrane</keyword>
<evidence type="ECO:0000256" key="1">
    <source>
        <dbReference type="SAM" id="Phobius"/>
    </source>
</evidence>
<reference evidence="3" key="1">
    <citation type="submission" date="2017-09" db="EMBL/GenBank/DDBJ databases">
        <title>Depth-based differentiation of microbial function through sediment-hosted aquifers and enrichment of novel symbionts in the deep terrestrial subsurface.</title>
        <authorList>
            <person name="Probst A.J."/>
            <person name="Ladd B."/>
            <person name="Jarett J.K."/>
            <person name="Geller-Mcgrath D.E."/>
            <person name="Sieber C.M.K."/>
            <person name="Emerson J.B."/>
            <person name="Anantharaman K."/>
            <person name="Thomas B.C."/>
            <person name="Malmstrom R."/>
            <person name="Stieglmeier M."/>
            <person name="Klingl A."/>
            <person name="Woyke T."/>
            <person name="Ryan C.M."/>
            <person name="Banfield J.F."/>
        </authorList>
    </citation>
    <scope>NUCLEOTIDE SEQUENCE [LARGE SCALE GENOMIC DNA]</scope>
</reference>
<comment type="caution">
    <text evidence="2">The sequence shown here is derived from an EMBL/GenBank/DDBJ whole genome shotgun (WGS) entry which is preliminary data.</text>
</comment>
<dbReference type="EMBL" id="PEYC01000061">
    <property type="protein sequence ID" value="PIS39845.1"/>
    <property type="molecule type" value="Genomic_DNA"/>
</dbReference>